<evidence type="ECO:0000256" key="1">
    <source>
        <dbReference type="SAM" id="MobiDB-lite"/>
    </source>
</evidence>
<evidence type="ECO:0000313" key="2">
    <source>
        <dbReference type="EMBL" id="QHT74424.1"/>
    </source>
</evidence>
<reference evidence="2" key="1">
    <citation type="journal article" date="2020" name="Nature">
        <title>Giant virus diversity and host interactions through global metagenomics.</title>
        <authorList>
            <person name="Schulz F."/>
            <person name="Roux S."/>
            <person name="Paez-Espino D."/>
            <person name="Jungbluth S."/>
            <person name="Walsh D.A."/>
            <person name="Denef V.J."/>
            <person name="McMahon K.D."/>
            <person name="Konstantinidis K.T."/>
            <person name="Eloe-Fadrosh E.A."/>
            <person name="Kyrpides N.C."/>
            <person name="Woyke T."/>
        </authorList>
    </citation>
    <scope>NUCLEOTIDE SEQUENCE</scope>
    <source>
        <strain evidence="2">GVMAG-M-3300023179-59</strain>
    </source>
</reference>
<proteinExistence type="predicted"/>
<organism evidence="2">
    <name type="scientific">viral metagenome</name>
    <dbReference type="NCBI Taxonomy" id="1070528"/>
    <lineage>
        <taxon>unclassified sequences</taxon>
        <taxon>metagenomes</taxon>
        <taxon>organismal metagenomes</taxon>
    </lineage>
</organism>
<name>A0A6C0H1J0_9ZZZZ</name>
<accession>A0A6C0H1J0</accession>
<sequence length="61" mass="6961">MSSRKKRGANKTRKGGSESSGEKKVRIFCCSDKTEETDRSGTLHLFSFQTPIFYIIFIELI</sequence>
<feature type="compositionally biased region" description="Basic residues" evidence="1">
    <location>
        <begin position="1"/>
        <end position="14"/>
    </location>
</feature>
<protein>
    <submittedName>
        <fullName evidence="2">Uncharacterized protein</fullName>
    </submittedName>
</protein>
<feature type="region of interest" description="Disordered" evidence="1">
    <location>
        <begin position="1"/>
        <end position="23"/>
    </location>
</feature>
<dbReference type="EMBL" id="MN739849">
    <property type="protein sequence ID" value="QHT74424.1"/>
    <property type="molecule type" value="Genomic_DNA"/>
</dbReference>
<dbReference type="AlphaFoldDB" id="A0A6C0H1J0"/>